<evidence type="ECO:0000313" key="2">
    <source>
        <dbReference type="Proteomes" id="UP000428333"/>
    </source>
</evidence>
<name>A0A6A4LQX3_9ERIC</name>
<sequence length="93" mass="10041">MAERLRLPSSMSSLGSAAASRLLPLATKTRLSLSTPSPPSSLSSSSSSSLKCLRSTPLLSHLFLRQVLLSLSLSLAQQTHTIKLWLVFRFSLS</sequence>
<keyword evidence="2" id="KW-1185">Reference proteome</keyword>
<protein>
    <submittedName>
        <fullName evidence="1">Uncharacterized protein</fullName>
    </submittedName>
</protein>
<dbReference type="EMBL" id="QEFC01001567">
    <property type="protein sequence ID" value="KAE9456738.1"/>
    <property type="molecule type" value="Genomic_DNA"/>
</dbReference>
<dbReference type="AlphaFoldDB" id="A0A6A4LQX3"/>
<accession>A0A6A4LQX3</accession>
<comment type="caution">
    <text evidence="1">The sequence shown here is derived from an EMBL/GenBank/DDBJ whole genome shotgun (WGS) entry which is preliminary data.</text>
</comment>
<gene>
    <name evidence="1" type="ORF">C3L33_11357</name>
</gene>
<organism evidence="1 2">
    <name type="scientific">Rhododendron williamsianum</name>
    <dbReference type="NCBI Taxonomy" id="262921"/>
    <lineage>
        <taxon>Eukaryota</taxon>
        <taxon>Viridiplantae</taxon>
        <taxon>Streptophyta</taxon>
        <taxon>Embryophyta</taxon>
        <taxon>Tracheophyta</taxon>
        <taxon>Spermatophyta</taxon>
        <taxon>Magnoliopsida</taxon>
        <taxon>eudicotyledons</taxon>
        <taxon>Gunneridae</taxon>
        <taxon>Pentapetalae</taxon>
        <taxon>asterids</taxon>
        <taxon>Ericales</taxon>
        <taxon>Ericaceae</taxon>
        <taxon>Ericoideae</taxon>
        <taxon>Rhodoreae</taxon>
        <taxon>Rhododendron</taxon>
    </lineage>
</organism>
<reference evidence="1 2" key="1">
    <citation type="journal article" date="2019" name="Genome Biol. Evol.">
        <title>The Rhododendron genome and chromosomal organization provide insight into shared whole-genome duplications across the heath family (Ericaceae).</title>
        <authorList>
            <person name="Soza V.L."/>
            <person name="Lindsley D."/>
            <person name="Waalkes A."/>
            <person name="Ramage E."/>
            <person name="Patwardhan R.P."/>
            <person name="Burton J.N."/>
            <person name="Adey A."/>
            <person name="Kumar A."/>
            <person name="Qiu R."/>
            <person name="Shendure J."/>
            <person name="Hall B."/>
        </authorList>
    </citation>
    <scope>NUCLEOTIDE SEQUENCE [LARGE SCALE GENOMIC DNA]</scope>
    <source>
        <strain evidence="1">RSF 1966-606</strain>
    </source>
</reference>
<evidence type="ECO:0000313" key="1">
    <source>
        <dbReference type="EMBL" id="KAE9456738.1"/>
    </source>
</evidence>
<proteinExistence type="predicted"/>
<dbReference type="Proteomes" id="UP000428333">
    <property type="component" value="Linkage Group LG06"/>
</dbReference>
<feature type="non-terminal residue" evidence="1">
    <location>
        <position position="1"/>
    </location>
</feature>